<name>A0A3A3FG38_9BURK</name>
<comment type="caution">
    <text evidence="1">The sequence shown here is derived from an EMBL/GenBank/DDBJ whole genome shotgun (WGS) entry which is preliminary data.</text>
</comment>
<protein>
    <submittedName>
        <fullName evidence="1">Uncharacterized protein</fullName>
    </submittedName>
</protein>
<dbReference type="Proteomes" id="UP000265955">
    <property type="component" value="Unassembled WGS sequence"/>
</dbReference>
<accession>A0A3A3FG38</accession>
<dbReference type="RefSeq" id="WP_119772036.1">
    <property type="nucleotide sequence ID" value="NZ_QYUO01000003.1"/>
</dbReference>
<dbReference type="EMBL" id="QYUO01000003">
    <property type="protein sequence ID" value="RJF92150.1"/>
    <property type="molecule type" value="Genomic_DNA"/>
</dbReference>
<evidence type="ECO:0000313" key="2">
    <source>
        <dbReference type="Proteomes" id="UP000265955"/>
    </source>
</evidence>
<proteinExistence type="predicted"/>
<gene>
    <name evidence="1" type="ORF">D3871_26265</name>
</gene>
<dbReference type="AlphaFoldDB" id="A0A3A3FG38"/>
<reference evidence="2" key="1">
    <citation type="submission" date="2018-09" db="EMBL/GenBank/DDBJ databases">
        <authorList>
            <person name="Zhu H."/>
        </authorList>
    </citation>
    <scope>NUCLEOTIDE SEQUENCE [LARGE SCALE GENOMIC DNA]</scope>
    <source>
        <strain evidence="2">K1R23-30</strain>
    </source>
</reference>
<evidence type="ECO:0000313" key="1">
    <source>
        <dbReference type="EMBL" id="RJF92150.1"/>
    </source>
</evidence>
<keyword evidence="2" id="KW-1185">Reference proteome</keyword>
<sequence length="62" mass="7216">MEEFLPQSVELTKSGTWLPELDSKSYPDNDNHQVVDISIMRDEDLMHQAMREVTGWLRPAEV</sequence>
<organism evidence="1 2">
    <name type="scientific">Noviherbaspirillum saxi</name>
    <dbReference type="NCBI Taxonomy" id="2320863"/>
    <lineage>
        <taxon>Bacteria</taxon>
        <taxon>Pseudomonadati</taxon>
        <taxon>Pseudomonadota</taxon>
        <taxon>Betaproteobacteria</taxon>
        <taxon>Burkholderiales</taxon>
        <taxon>Oxalobacteraceae</taxon>
        <taxon>Noviherbaspirillum</taxon>
    </lineage>
</organism>